<feature type="region of interest" description="Disordered" evidence="1">
    <location>
        <begin position="532"/>
        <end position="599"/>
    </location>
</feature>
<dbReference type="Gene3D" id="2.130.10.10">
    <property type="entry name" value="YVTN repeat-like/Quinoprotein amine dehydrogenase"/>
    <property type="match status" value="1"/>
</dbReference>
<dbReference type="Pfam" id="PF06462">
    <property type="entry name" value="Hyd_WA"/>
    <property type="match status" value="1"/>
</dbReference>
<comment type="caution">
    <text evidence="2">The sequence shown here is derived from an EMBL/GenBank/DDBJ whole genome shotgun (WGS) entry which is preliminary data.</text>
</comment>
<feature type="compositionally biased region" description="Polar residues" evidence="1">
    <location>
        <begin position="457"/>
        <end position="478"/>
    </location>
</feature>
<dbReference type="SUPFAM" id="SSF50978">
    <property type="entry name" value="WD40 repeat-like"/>
    <property type="match status" value="1"/>
</dbReference>
<feature type="compositionally biased region" description="Polar residues" evidence="1">
    <location>
        <begin position="573"/>
        <end position="585"/>
    </location>
</feature>
<dbReference type="InterPro" id="IPR015943">
    <property type="entry name" value="WD40/YVTN_repeat-like_dom_sf"/>
</dbReference>
<feature type="compositionally biased region" description="Polar residues" evidence="1">
    <location>
        <begin position="538"/>
        <end position="555"/>
    </location>
</feature>
<dbReference type="GO" id="GO:0005737">
    <property type="term" value="C:cytoplasm"/>
    <property type="evidence" value="ECO:0007669"/>
    <property type="project" value="GOC"/>
</dbReference>
<feature type="compositionally biased region" description="Acidic residues" evidence="1">
    <location>
        <begin position="678"/>
        <end position="689"/>
    </location>
</feature>
<feature type="compositionally biased region" description="Polar residues" evidence="1">
    <location>
        <begin position="487"/>
        <end position="496"/>
    </location>
</feature>
<feature type="compositionally biased region" description="Low complexity" evidence="1">
    <location>
        <begin position="643"/>
        <end position="677"/>
    </location>
</feature>
<feature type="region of interest" description="Disordered" evidence="1">
    <location>
        <begin position="449"/>
        <end position="505"/>
    </location>
</feature>
<protein>
    <recommendedName>
        <fullName evidence="4">Tectonin beta-propeller repeat-containing protein 2</fullName>
    </recommendedName>
</protein>
<dbReference type="PANTHER" id="PTHR23287">
    <property type="entry name" value="RUBY-EYE2-LIKE PROTEIN"/>
    <property type="match status" value="1"/>
</dbReference>
<dbReference type="InterPro" id="IPR006624">
    <property type="entry name" value="Beta-propeller_rpt_TECPR"/>
</dbReference>
<dbReference type="SMART" id="SM00706">
    <property type="entry name" value="TECPR"/>
    <property type="match status" value="8"/>
</dbReference>
<feature type="region of interest" description="Disordered" evidence="1">
    <location>
        <begin position="614"/>
        <end position="689"/>
    </location>
</feature>
<evidence type="ECO:0000313" key="2">
    <source>
        <dbReference type="EMBL" id="KAH7972278.1"/>
    </source>
</evidence>
<gene>
    <name evidence="2" type="ORF">HPB52_010777</name>
</gene>
<dbReference type="InterPro" id="IPR036322">
    <property type="entry name" value="WD40_repeat_dom_sf"/>
</dbReference>
<dbReference type="VEuPathDB" id="VectorBase:RSAN_045460"/>
<sequence length="1325" mass="145689">MELEGPDAAPTDAASARSDGARKNGLAKMPMSEERTFEVFLKEFAPLTHLLSQLPQQAQRGLTKIGVKLTCLDVVAEYIAIGSNVGVVFLYDRTKNTVTRLKCAEMLDAITSISLISSVDFMLGVGCQSGLCIAYQIPMAGTQSKMEKYLIEDIHHAPITSVCWSPNAMKFYSGDARGCVTCTEIDYDQHLCKSKKLHVEDHPVIQLDYIPQTLLISTTKRTVICHCMKDGVRVVQLGNHERKSNSNFGACFAPPQSYGERQVTVWACRPGMRLWKGTPDGVVLETLLLRDSLKQEYFQPQMLSLPKESYLEKLPDSQFGLLKPYRKRLLLTWSSETFFVVDPAVRSLVVVCPGFVNITDVAVCGDEIFVLQAKRHIVRLAAHPEDIWDHPEDNEMRLPDMTAIKNTIVTPLAEITALLRDTRLPDPQVLQLFKNKNGSAVLDWFRQKAPRPHESDSGGSSPSGTVRRGSTASGNSRFAETALDAEQVSSTETVATPPSDAPSFVHRSRSFESMQFPNESEGEEDIVFTARKRKAKHGSSTNAARSTPTLVVPTSSDERPSPVPTYDEVFASPSGTSPLDQSTLNKENKKSECPPPYSASENELVSHILSRYGQLKQRQRHDGADASQPLDIPVGSTLAPNDSGNLSPSPASVSSGAAETGPEAGASAADGADAGNLEPEDSPDSEPELSIEDIYSKNKDATDSYESAESSVPDVVFHGIVEPRFPRYDFHWAQVKGPGPVVSLAACDGYLCCVDSRDNVYYSRLMGREFTWRSGSRPMNRVALSPSGCVLWAIYKEKLYAARSPLCNEPLALGWDEVAMNVVSVSVTETTAWYVTGSGDVFMCPDVTVQGKPVTFYGVSCLFKVQQVACYDDVVWVLTAQDTLLGRVGISPKVPQGTGWTDIPLPSKGSPACIHLGYNSTGWLIDSEGSVFFKTNLKNSVPCGYNKEWWQVDLNEFVYQMSPPLAKMQKNLSSVFSTDKISHKVLGKGKWHLVAGKHGVWFCESMSSHLNSCRRDITGYFWEKAHVNLLHSGTKWTDIAAGGVFKDEGVVWGLQTGGQLAALSPRLRKWYTVGLPRGTSLSCIAPSPESLWVLTSDGHVMVRTGQTHHQPMGDTWVSLDTSQLGDAQLTHISCSYETVWACDTKGTVYMRIGSLRPPAPRTLPPAWVPIESGYQEESPFISSVYVGPRNFMVWALDNRKHVYVREGIYPELHIGTSWVEVPGVQARQLCVSEKAVWALTPSGEIFRRFNISNSNFVGDYWKRIPGHAACLAVSVDDRLWAVAADGSALQLSTFELPSRINEMDTLGLPASAEKTDTDMDGWELV</sequence>
<dbReference type="SUPFAM" id="SSF50985">
    <property type="entry name" value="RCC1/BLIP-II"/>
    <property type="match status" value="1"/>
</dbReference>
<dbReference type="InterPro" id="IPR009091">
    <property type="entry name" value="RCC1/BLIP-II"/>
</dbReference>
<feature type="region of interest" description="Disordered" evidence="1">
    <location>
        <begin position="1"/>
        <end position="25"/>
    </location>
</feature>
<evidence type="ECO:0008006" key="4">
    <source>
        <dbReference type="Google" id="ProtNLM"/>
    </source>
</evidence>
<proteinExistence type="predicted"/>
<name>A0A9D4QAU1_RHISA</name>
<reference evidence="2" key="1">
    <citation type="journal article" date="2020" name="Cell">
        <title>Large-Scale Comparative Analyses of Tick Genomes Elucidate Their Genetic Diversity and Vector Capacities.</title>
        <authorList>
            <consortium name="Tick Genome and Microbiome Consortium (TIGMIC)"/>
            <person name="Jia N."/>
            <person name="Wang J."/>
            <person name="Shi W."/>
            <person name="Du L."/>
            <person name="Sun Y."/>
            <person name="Zhan W."/>
            <person name="Jiang J.F."/>
            <person name="Wang Q."/>
            <person name="Zhang B."/>
            <person name="Ji P."/>
            <person name="Bell-Sakyi L."/>
            <person name="Cui X.M."/>
            <person name="Yuan T.T."/>
            <person name="Jiang B.G."/>
            <person name="Yang W.F."/>
            <person name="Lam T.T."/>
            <person name="Chang Q.C."/>
            <person name="Ding S.J."/>
            <person name="Wang X.J."/>
            <person name="Zhu J.G."/>
            <person name="Ruan X.D."/>
            <person name="Zhao L."/>
            <person name="Wei J.T."/>
            <person name="Ye R.Z."/>
            <person name="Que T.C."/>
            <person name="Du C.H."/>
            <person name="Zhou Y.H."/>
            <person name="Cheng J.X."/>
            <person name="Dai P.F."/>
            <person name="Guo W.B."/>
            <person name="Han X.H."/>
            <person name="Huang E.J."/>
            <person name="Li L.F."/>
            <person name="Wei W."/>
            <person name="Gao Y.C."/>
            <person name="Liu J.Z."/>
            <person name="Shao H.Z."/>
            <person name="Wang X."/>
            <person name="Wang C.C."/>
            <person name="Yang T.C."/>
            <person name="Huo Q.B."/>
            <person name="Li W."/>
            <person name="Chen H.Y."/>
            <person name="Chen S.E."/>
            <person name="Zhou L.G."/>
            <person name="Ni X.B."/>
            <person name="Tian J.H."/>
            <person name="Sheng Y."/>
            <person name="Liu T."/>
            <person name="Pan Y.S."/>
            <person name="Xia L.Y."/>
            <person name="Li J."/>
            <person name="Zhao F."/>
            <person name="Cao W.C."/>
        </authorList>
    </citation>
    <scope>NUCLEOTIDE SEQUENCE</scope>
    <source>
        <strain evidence="2">Rsan-2018</strain>
    </source>
</reference>
<dbReference type="EMBL" id="JABSTV010001247">
    <property type="protein sequence ID" value="KAH7972278.1"/>
    <property type="molecule type" value="Genomic_DNA"/>
</dbReference>
<dbReference type="GO" id="GO:0032527">
    <property type="term" value="P:protein exit from endoplasmic reticulum"/>
    <property type="evidence" value="ECO:0007669"/>
    <property type="project" value="TreeGrafter"/>
</dbReference>
<accession>A0A9D4QAU1</accession>
<dbReference type="Proteomes" id="UP000821837">
    <property type="component" value="Chromosome 11"/>
</dbReference>
<dbReference type="Pfam" id="PF19193">
    <property type="entry name" value="Tectonin"/>
    <property type="match status" value="2"/>
</dbReference>
<reference evidence="2" key="2">
    <citation type="submission" date="2021-09" db="EMBL/GenBank/DDBJ databases">
        <authorList>
            <person name="Jia N."/>
            <person name="Wang J."/>
            <person name="Shi W."/>
            <person name="Du L."/>
            <person name="Sun Y."/>
            <person name="Zhan W."/>
            <person name="Jiang J."/>
            <person name="Wang Q."/>
            <person name="Zhang B."/>
            <person name="Ji P."/>
            <person name="Sakyi L.B."/>
            <person name="Cui X."/>
            <person name="Yuan T."/>
            <person name="Jiang B."/>
            <person name="Yang W."/>
            <person name="Lam T.T.-Y."/>
            <person name="Chang Q."/>
            <person name="Ding S."/>
            <person name="Wang X."/>
            <person name="Zhu J."/>
            <person name="Ruan X."/>
            <person name="Zhao L."/>
            <person name="Wei J."/>
            <person name="Que T."/>
            <person name="Du C."/>
            <person name="Cheng J."/>
            <person name="Dai P."/>
            <person name="Han X."/>
            <person name="Huang E."/>
            <person name="Gao Y."/>
            <person name="Liu J."/>
            <person name="Shao H."/>
            <person name="Ye R."/>
            <person name="Li L."/>
            <person name="Wei W."/>
            <person name="Wang X."/>
            <person name="Wang C."/>
            <person name="Huo Q."/>
            <person name="Li W."/>
            <person name="Guo W."/>
            <person name="Chen H."/>
            <person name="Chen S."/>
            <person name="Zhou L."/>
            <person name="Zhou L."/>
            <person name="Ni X."/>
            <person name="Tian J."/>
            <person name="Zhou Y."/>
            <person name="Sheng Y."/>
            <person name="Liu T."/>
            <person name="Pan Y."/>
            <person name="Xia L."/>
            <person name="Li J."/>
            <person name="Zhao F."/>
            <person name="Cao W."/>
        </authorList>
    </citation>
    <scope>NUCLEOTIDE SEQUENCE</scope>
    <source>
        <strain evidence="2">Rsan-2018</strain>
        <tissue evidence="2">Larvae</tissue>
    </source>
</reference>
<keyword evidence="3" id="KW-1185">Reference proteome</keyword>
<evidence type="ECO:0000256" key="1">
    <source>
        <dbReference type="SAM" id="MobiDB-lite"/>
    </source>
</evidence>
<evidence type="ECO:0000313" key="3">
    <source>
        <dbReference type="Proteomes" id="UP000821837"/>
    </source>
</evidence>
<organism evidence="2 3">
    <name type="scientific">Rhipicephalus sanguineus</name>
    <name type="common">Brown dog tick</name>
    <name type="synonym">Ixodes sanguineus</name>
    <dbReference type="NCBI Taxonomy" id="34632"/>
    <lineage>
        <taxon>Eukaryota</taxon>
        <taxon>Metazoa</taxon>
        <taxon>Ecdysozoa</taxon>
        <taxon>Arthropoda</taxon>
        <taxon>Chelicerata</taxon>
        <taxon>Arachnida</taxon>
        <taxon>Acari</taxon>
        <taxon>Parasitiformes</taxon>
        <taxon>Ixodida</taxon>
        <taxon>Ixodoidea</taxon>
        <taxon>Ixodidae</taxon>
        <taxon>Rhipicephalinae</taxon>
        <taxon>Rhipicephalus</taxon>
        <taxon>Rhipicephalus</taxon>
    </lineage>
</organism>
<dbReference type="PANTHER" id="PTHR23287:SF16">
    <property type="entry name" value="TECTONIN BETA-PROPELLER REPEAT-CONTAINING PROTEIN 2"/>
    <property type="match status" value="1"/>
</dbReference>
<dbReference type="OrthoDB" id="9930272at2759"/>